<dbReference type="Gene3D" id="3.80.20.20">
    <property type="entry name" value="Receptor L-domain"/>
    <property type="match status" value="1"/>
</dbReference>
<feature type="domain" description="Receptor L-domain" evidence="2">
    <location>
        <begin position="57"/>
        <end position="126"/>
    </location>
</feature>
<dbReference type="Proteomes" id="UP001044222">
    <property type="component" value="Chromosome 12"/>
</dbReference>
<organism evidence="3 4">
    <name type="scientific">Anguilla anguilla</name>
    <name type="common">European freshwater eel</name>
    <name type="synonym">Muraena anguilla</name>
    <dbReference type="NCBI Taxonomy" id="7936"/>
    <lineage>
        <taxon>Eukaryota</taxon>
        <taxon>Metazoa</taxon>
        <taxon>Chordata</taxon>
        <taxon>Craniata</taxon>
        <taxon>Vertebrata</taxon>
        <taxon>Euteleostomi</taxon>
        <taxon>Actinopterygii</taxon>
        <taxon>Neopterygii</taxon>
        <taxon>Teleostei</taxon>
        <taxon>Anguilliformes</taxon>
        <taxon>Anguillidae</taxon>
        <taxon>Anguilla</taxon>
    </lineage>
</organism>
<name>A0A9D3RPI0_ANGAN</name>
<dbReference type="InterPro" id="IPR036941">
    <property type="entry name" value="Rcpt_L-dom_sf"/>
</dbReference>
<comment type="caution">
    <text evidence="3">The sequence shown here is derived from an EMBL/GenBank/DDBJ whole genome shotgun (WGS) entry which is preliminary data.</text>
</comment>
<accession>A0A9D3RPI0</accession>
<gene>
    <name evidence="3" type="ORF">ANANG_G00218480</name>
</gene>
<protein>
    <recommendedName>
        <fullName evidence="2">Receptor L-domain domain-containing protein</fullName>
    </recommendedName>
</protein>
<evidence type="ECO:0000313" key="4">
    <source>
        <dbReference type="Proteomes" id="UP001044222"/>
    </source>
</evidence>
<dbReference type="AlphaFoldDB" id="A0A9D3RPI0"/>
<evidence type="ECO:0000259" key="2">
    <source>
        <dbReference type="Pfam" id="PF01030"/>
    </source>
</evidence>
<feature type="chain" id="PRO_5039150132" description="Receptor L-domain domain-containing protein" evidence="1">
    <location>
        <begin position="24"/>
        <end position="141"/>
    </location>
</feature>
<keyword evidence="1" id="KW-0732">Signal</keyword>
<dbReference type="Pfam" id="PF01030">
    <property type="entry name" value="Recep_L_domain"/>
    <property type="match status" value="1"/>
</dbReference>
<dbReference type="SUPFAM" id="SSF52058">
    <property type="entry name" value="L domain-like"/>
    <property type="match status" value="1"/>
</dbReference>
<proteinExistence type="predicted"/>
<feature type="signal peptide" evidence="1">
    <location>
        <begin position="1"/>
        <end position="23"/>
    </location>
</feature>
<evidence type="ECO:0000313" key="3">
    <source>
        <dbReference type="EMBL" id="KAG5837945.1"/>
    </source>
</evidence>
<dbReference type="InterPro" id="IPR000494">
    <property type="entry name" value="Rcpt_L-dom"/>
</dbReference>
<dbReference type="EMBL" id="JAFIRN010000012">
    <property type="protein sequence ID" value="KAG5837945.1"/>
    <property type="molecule type" value="Genomic_DNA"/>
</dbReference>
<keyword evidence="4" id="KW-1185">Reference proteome</keyword>
<evidence type="ECO:0000256" key="1">
    <source>
        <dbReference type="SAM" id="SignalP"/>
    </source>
</evidence>
<reference evidence="3" key="1">
    <citation type="submission" date="2021-01" db="EMBL/GenBank/DDBJ databases">
        <title>A chromosome-scale assembly of European eel, Anguilla anguilla.</title>
        <authorList>
            <person name="Henkel C."/>
            <person name="Jong-Raadsen S.A."/>
            <person name="Dufour S."/>
            <person name="Weltzien F.-A."/>
            <person name="Palstra A.P."/>
            <person name="Pelster B."/>
            <person name="Spaink H.P."/>
            <person name="Van Den Thillart G.E."/>
            <person name="Jansen H."/>
            <person name="Zahm M."/>
            <person name="Klopp C."/>
            <person name="Cedric C."/>
            <person name="Louis A."/>
            <person name="Berthelot C."/>
            <person name="Parey E."/>
            <person name="Roest Crollius H."/>
            <person name="Montfort J."/>
            <person name="Robinson-Rechavi M."/>
            <person name="Bucao C."/>
            <person name="Bouchez O."/>
            <person name="Gislard M."/>
            <person name="Lluch J."/>
            <person name="Milhes M."/>
            <person name="Lampietro C."/>
            <person name="Lopez Roques C."/>
            <person name="Donnadieu C."/>
            <person name="Braasch I."/>
            <person name="Desvignes T."/>
            <person name="Postlethwait J."/>
            <person name="Bobe J."/>
            <person name="Guiguen Y."/>
            <person name="Dirks R."/>
        </authorList>
    </citation>
    <scope>NUCLEOTIDE SEQUENCE</scope>
    <source>
        <strain evidence="3">Tag_6206</strain>
        <tissue evidence="3">Liver</tissue>
    </source>
</reference>
<sequence>MTAHQQVLALNLVLLCCLQLTTTQTQEVSVCSGTQNALSASMSPEVQYNIMRDMYSGCQILMGNLEITLMDQHHNFSFLQSIREVTGYILIAINQFHSLPLDQLRVIRGNTLYEDRFALYVLFNYQKDGQYSGCETWASHT</sequence>